<dbReference type="RefSeq" id="WP_257785149.1">
    <property type="nucleotide sequence ID" value="NZ_CP016094.1"/>
</dbReference>
<keyword evidence="1" id="KW-1133">Transmembrane helix</keyword>
<reference evidence="2 3" key="1">
    <citation type="submission" date="2016-06" db="EMBL/GenBank/DDBJ databases">
        <title>Three novel species with peptidoglycan cell walls form the new genus Lacunisphaera gen. nov. in the family Opitutaceae of the verrucomicrobial subdivision 4.</title>
        <authorList>
            <person name="Rast P."/>
            <person name="Gloeckner I."/>
            <person name="Jogler M."/>
            <person name="Boedeker C."/>
            <person name="Jeske O."/>
            <person name="Wiegand S."/>
            <person name="Reinhardt R."/>
            <person name="Schumann P."/>
            <person name="Rohde M."/>
            <person name="Spring S."/>
            <person name="Gloeckner F.O."/>
            <person name="Jogler C."/>
        </authorList>
    </citation>
    <scope>NUCLEOTIDE SEQUENCE [LARGE SCALE GENOMIC DNA]</scope>
    <source>
        <strain evidence="2 3">IG16b</strain>
    </source>
</reference>
<protein>
    <submittedName>
        <fullName evidence="2">Uncharacterized protein</fullName>
    </submittedName>
</protein>
<keyword evidence="1" id="KW-0472">Membrane</keyword>
<name>A0A1D8AZV1_9BACT</name>
<dbReference type="STRING" id="1838286.Verru16b_03517"/>
<proteinExistence type="predicted"/>
<sequence>MSAMIKALSRQLDVRLPFSRPTLFVVALWACAFAAFVTLGLRR</sequence>
<organism evidence="2 3">
    <name type="scientific">Lacunisphaera limnophila</name>
    <dbReference type="NCBI Taxonomy" id="1838286"/>
    <lineage>
        <taxon>Bacteria</taxon>
        <taxon>Pseudomonadati</taxon>
        <taxon>Verrucomicrobiota</taxon>
        <taxon>Opitutia</taxon>
        <taxon>Opitutales</taxon>
        <taxon>Opitutaceae</taxon>
        <taxon>Lacunisphaera</taxon>
    </lineage>
</organism>
<dbReference type="KEGG" id="obg:Verru16b_03517"/>
<gene>
    <name evidence="2" type="ORF">Verru16b_03517</name>
</gene>
<dbReference type="Proteomes" id="UP000095228">
    <property type="component" value="Chromosome"/>
</dbReference>
<evidence type="ECO:0000313" key="3">
    <source>
        <dbReference type="Proteomes" id="UP000095228"/>
    </source>
</evidence>
<dbReference type="AlphaFoldDB" id="A0A1D8AZV1"/>
<feature type="transmembrane region" description="Helical" evidence="1">
    <location>
        <begin position="21"/>
        <end position="41"/>
    </location>
</feature>
<dbReference type="EMBL" id="CP016094">
    <property type="protein sequence ID" value="AOS46411.1"/>
    <property type="molecule type" value="Genomic_DNA"/>
</dbReference>
<evidence type="ECO:0000256" key="1">
    <source>
        <dbReference type="SAM" id="Phobius"/>
    </source>
</evidence>
<evidence type="ECO:0000313" key="2">
    <source>
        <dbReference type="EMBL" id="AOS46411.1"/>
    </source>
</evidence>
<accession>A0A1D8AZV1</accession>
<keyword evidence="1" id="KW-0812">Transmembrane</keyword>
<keyword evidence="3" id="KW-1185">Reference proteome</keyword>